<reference evidence="2" key="1">
    <citation type="submission" date="2007-06" db="EMBL/GenBank/DDBJ databases">
        <title>Full length cDNA sequences from Sitka Spruce (Picea sitchensis).</title>
        <authorList>
            <person name="Ralph S.G."/>
            <person name="Chun H.E."/>
            <person name="Liao N."/>
            <person name="Ali J."/>
            <person name="Reid K."/>
            <person name="Kolosova N."/>
            <person name="Cooper N."/>
            <person name="Cullis C."/>
            <person name="Jancsik S."/>
            <person name="Moore R."/>
            <person name="Mayo M."/>
            <person name="Wagner S."/>
            <person name="Holt R.A."/>
            <person name="Jones S.J.M."/>
            <person name="Marra M.A."/>
            <person name="Ritland C.E."/>
            <person name="Ritland K."/>
            <person name="Bohlmann J."/>
        </authorList>
    </citation>
    <scope>NUCLEOTIDE SEQUENCE</scope>
    <source>
        <tissue evidence="2">Green portion of the leader tissue</tissue>
    </source>
</reference>
<dbReference type="SUPFAM" id="SSF117281">
    <property type="entry name" value="Kelch motif"/>
    <property type="match status" value="1"/>
</dbReference>
<organism evidence="2">
    <name type="scientific">Picea sitchensis</name>
    <name type="common">Sitka spruce</name>
    <name type="synonym">Pinus sitchensis</name>
    <dbReference type="NCBI Taxonomy" id="3332"/>
    <lineage>
        <taxon>Eukaryota</taxon>
        <taxon>Viridiplantae</taxon>
        <taxon>Streptophyta</taxon>
        <taxon>Embryophyta</taxon>
        <taxon>Tracheophyta</taxon>
        <taxon>Spermatophyta</taxon>
        <taxon>Pinopsida</taxon>
        <taxon>Pinidae</taxon>
        <taxon>Conifers I</taxon>
        <taxon>Pinales</taxon>
        <taxon>Pinaceae</taxon>
        <taxon>Picea</taxon>
    </lineage>
</organism>
<proteinExistence type="evidence at transcript level"/>
<name>B8LMU8_PICSI</name>
<dbReference type="EMBL" id="EF677127">
    <property type="protein sequence ID" value="ABR16978.1"/>
    <property type="molecule type" value="mRNA"/>
</dbReference>
<dbReference type="Pfam" id="PF00646">
    <property type="entry name" value="F-box"/>
    <property type="match status" value="1"/>
</dbReference>
<evidence type="ECO:0000259" key="1">
    <source>
        <dbReference type="PROSITE" id="PS50181"/>
    </source>
</evidence>
<accession>B8LMU8</accession>
<feature type="domain" description="F-box" evidence="1">
    <location>
        <begin position="40"/>
        <end position="89"/>
    </location>
</feature>
<dbReference type="SUPFAM" id="SSF81383">
    <property type="entry name" value="F-box domain"/>
    <property type="match status" value="1"/>
</dbReference>
<dbReference type="InterPro" id="IPR005174">
    <property type="entry name" value="KIB1-4_b-propeller"/>
</dbReference>
<dbReference type="Gene3D" id="1.20.1280.50">
    <property type="match status" value="1"/>
</dbReference>
<dbReference type="CDD" id="cd22157">
    <property type="entry name" value="F-box_AtFBW1-like"/>
    <property type="match status" value="1"/>
</dbReference>
<dbReference type="PROSITE" id="PS50181">
    <property type="entry name" value="FBOX"/>
    <property type="match status" value="1"/>
</dbReference>
<sequence length="416" mass="47706">MAWTKIRLNNNKAIMINQAACDSRTNDDDDGMDSINDEEVNLWSGLPEDLMDRIFSCLPLTSILHLRCVCKRWNSLVQSKRFQTALARVSSPRPWFILCTMGRTSCCYDPSTNKWHIIIRGPNSGRSILSPCISILAVSGSFLCLGNQVSECKVLSICNPITKSQRNLPRMLQVSLIHKVTMITYPESNKKWYKIMVSGESGLPTMRSDPYSYELLTELYDSSTDSWKMCGRPLPEAKFGSDPGVWCNDHLYYCITELPYGVVVFDLKTESWVELRVQMPSSLSSPSLVECRGRLLMIGRLSNMDQISPAADQTESNIPRIIIWELDVRHKEWVEIVRVPTEICRDFSVPLEIYAPFVCSGLGNHIYITTHRNPNVLVYDLWKNTWQWLPSDPFFPRRRDFHLLGFALEPRLDHCP</sequence>
<dbReference type="AlphaFoldDB" id="B8LMU8"/>
<dbReference type="Pfam" id="PF03478">
    <property type="entry name" value="Beta-prop_KIB1-4"/>
    <property type="match status" value="1"/>
</dbReference>
<dbReference type="InterPro" id="IPR036047">
    <property type="entry name" value="F-box-like_dom_sf"/>
</dbReference>
<protein>
    <recommendedName>
        <fullName evidence="1">F-box domain-containing protein</fullName>
    </recommendedName>
</protein>
<dbReference type="InterPro" id="IPR017451">
    <property type="entry name" value="F-box-assoc_interact_dom"/>
</dbReference>
<dbReference type="PANTHER" id="PTHR31672">
    <property type="entry name" value="BNACNNG10540D PROTEIN"/>
    <property type="match status" value="1"/>
</dbReference>
<dbReference type="InterPro" id="IPR001810">
    <property type="entry name" value="F-box_dom"/>
</dbReference>
<dbReference type="Gene3D" id="2.120.10.80">
    <property type="entry name" value="Kelch-type beta propeller"/>
    <property type="match status" value="1"/>
</dbReference>
<dbReference type="FunFam" id="1.20.1280.50:FF:000030">
    <property type="entry name" value="F-box/kelch-repeat protein At3g61590"/>
    <property type="match status" value="1"/>
</dbReference>
<dbReference type="NCBIfam" id="TIGR01640">
    <property type="entry name" value="F_box_assoc_1"/>
    <property type="match status" value="1"/>
</dbReference>
<evidence type="ECO:0000313" key="2">
    <source>
        <dbReference type="EMBL" id="ABR16978.1"/>
    </source>
</evidence>
<dbReference type="InterPro" id="IPR015915">
    <property type="entry name" value="Kelch-typ_b-propeller"/>
</dbReference>
<dbReference type="InterPro" id="IPR050796">
    <property type="entry name" value="SCF_F-box_component"/>
</dbReference>
<dbReference type="OMA" id="IIWELDV"/>
<dbReference type="SMART" id="SM00256">
    <property type="entry name" value="FBOX"/>
    <property type="match status" value="1"/>
</dbReference>
<dbReference type="PANTHER" id="PTHR31672:SF2">
    <property type="entry name" value="F-BOX DOMAIN-CONTAINING PROTEIN"/>
    <property type="match status" value="1"/>
</dbReference>